<accession>A0A8R2LY40</accession>
<reference evidence="2" key="1">
    <citation type="journal article" date="2008" name="Insect Biochem. Mol. Biol.">
        <title>The genome of a lepidopteran model insect, the silkworm Bombyx mori.</title>
        <authorList>
            <consortium name="International Silkworm Genome Consortium"/>
        </authorList>
    </citation>
    <scope>NUCLEOTIDE SEQUENCE [LARGE SCALE GENOMIC DNA]</scope>
    <source>
        <strain evidence="2">p50T</strain>
    </source>
</reference>
<keyword evidence="2" id="KW-1185">Reference proteome</keyword>
<evidence type="ECO:0000313" key="1">
    <source>
        <dbReference type="EnsemblMetazoa" id="XP_037869945.1"/>
    </source>
</evidence>
<dbReference type="EnsemblMetazoa" id="XM_038014017.1">
    <property type="protein sequence ID" value="XP_037869945.1"/>
    <property type="gene ID" value="LOC119629128"/>
</dbReference>
<sequence>MRRLFQRSGRMKNLATSRDGCTRSTSWITYMDGTTKTASSSCRYVFVGRLGIVRYTTATILHIREWLPHGEEKVLLLQLQEGPTSNQRNVTPAEEKVMKQRTAKSRAARCAIAWDTRRSADGMRPALHTQKCHTPATNQAPIAALIAVGHGIYRMAECYRATLPASHNKLFTNLGNI</sequence>
<proteinExistence type="predicted"/>
<dbReference type="Proteomes" id="UP000005204">
    <property type="component" value="Unassembled WGS sequence"/>
</dbReference>
<reference evidence="1" key="2">
    <citation type="submission" date="2022-06" db="UniProtKB">
        <authorList>
            <consortium name="EnsemblMetazoa"/>
        </authorList>
    </citation>
    <scope>IDENTIFICATION</scope>
    <source>
        <strain evidence="1">p50T (Dazao)</strain>
    </source>
</reference>
<dbReference type="AlphaFoldDB" id="A0A8R2LY40"/>
<organism evidence="1 2">
    <name type="scientific">Bombyx mori</name>
    <name type="common">Silk moth</name>
    <dbReference type="NCBI Taxonomy" id="7091"/>
    <lineage>
        <taxon>Eukaryota</taxon>
        <taxon>Metazoa</taxon>
        <taxon>Ecdysozoa</taxon>
        <taxon>Arthropoda</taxon>
        <taxon>Hexapoda</taxon>
        <taxon>Insecta</taxon>
        <taxon>Pterygota</taxon>
        <taxon>Neoptera</taxon>
        <taxon>Endopterygota</taxon>
        <taxon>Lepidoptera</taxon>
        <taxon>Glossata</taxon>
        <taxon>Ditrysia</taxon>
        <taxon>Bombycoidea</taxon>
        <taxon>Bombycidae</taxon>
        <taxon>Bombycinae</taxon>
        <taxon>Bombyx</taxon>
    </lineage>
</organism>
<name>A0A8R2LY40_BOMMO</name>
<evidence type="ECO:0000313" key="2">
    <source>
        <dbReference type="Proteomes" id="UP000005204"/>
    </source>
</evidence>
<protein>
    <submittedName>
        <fullName evidence="1">Uncharacterized protein</fullName>
    </submittedName>
</protein>